<feature type="region of interest" description="Disordered" evidence="1">
    <location>
        <begin position="20"/>
        <end position="42"/>
    </location>
</feature>
<evidence type="ECO:0000313" key="2">
    <source>
        <dbReference type="EMBL" id="GFN93942.1"/>
    </source>
</evidence>
<reference evidence="2 3" key="1">
    <citation type="journal article" date="2021" name="Elife">
        <title>Chloroplast acquisition without the gene transfer in kleptoplastic sea slugs, Plakobranchus ocellatus.</title>
        <authorList>
            <person name="Maeda T."/>
            <person name="Takahashi S."/>
            <person name="Yoshida T."/>
            <person name="Shimamura S."/>
            <person name="Takaki Y."/>
            <person name="Nagai Y."/>
            <person name="Toyoda A."/>
            <person name="Suzuki Y."/>
            <person name="Arimoto A."/>
            <person name="Ishii H."/>
            <person name="Satoh N."/>
            <person name="Nishiyama T."/>
            <person name="Hasebe M."/>
            <person name="Maruyama T."/>
            <person name="Minagawa J."/>
            <person name="Obokata J."/>
            <person name="Shigenobu S."/>
        </authorList>
    </citation>
    <scope>NUCLEOTIDE SEQUENCE [LARGE SCALE GENOMIC DNA]</scope>
</reference>
<name>A0AAV3ZHC8_9GAST</name>
<dbReference type="EMBL" id="BLXT01002375">
    <property type="protein sequence ID" value="GFN93942.1"/>
    <property type="molecule type" value="Genomic_DNA"/>
</dbReference>
<dbReference type="Proteomes" id="UP000735302">
    <property type="component" value="Unassembled WGS sequence"/>
</dbReference>
<keyword evidence="3" id="KW-1185">Reference proteome</keyword>
<accession>A0AAV3ZHC8</accession>
<comment type="caution">
    <text evidence="2">The sequence shown here is derived from an EMBL/GenBank/DDBJ whole genome shotgun (WGS) entry which is preliminary data.</text>
</comment>
<gene>
    <name evidence="2" type="ORF">PoB_002044800</name>
</gene>
<dbReference type="AlphaFoldDB" id="A0AAV3ZHC8"/>
<evidence type="ECO:0000313" key="3">
    <source>
        <dbReference type="Proteomes" id="UP000735302"/>
    </source>
</evidence>
<evidence type="ECO:0000256" key="1">
    <source>
        <dbReference type="SAM" id="MobiDB-lite"/>
    </source>
</evidence>
<protein>
    <submittedName>
        <fullName evidence="2">Uncharacterized protein</fullName>
    </submittedName>
</protein>
<proteinExistence type="predicted"/>
<sequence>MSTGQYDWTLRLGRDHHCQDVRTRGQNDSGREAIVPHKQKSARDAPVELRSDWLAHLTGGVVLYSQQYR</sequence>
<organism evidence="2 3">
    <name type="scientific">Plakobranchus ocellatus</name>
    <dbReference type="NCBI Taxonomy" id="259542"/>
    <lineage>
        <taxon>Eukaryota</taxon>
        <taxon>Metazoa</taxon>
        <taxon>Spiralia</taxon>
        <taxon>Lophotrochozoa</taxon>
        <taxon>Mollusca</taxon>
        <taxon>Gastropoda</taxon>
        <taxon>Heterobranchia</taxon>
        <taxon>Euthyneura</taxon>
        <taxon>Panpulmonata</taxon>
        <taxon>Sacoglossa</taxon>
        <taxon>Placobranchoidea</taxon>
        <taxon>Plakobranchidae</taxon>
        <taxon>Plakobranchus</taxon>
    </lineage>
</organism>